<reference evidence="1" key="1">
    <citation type="submission" date="2015-07" db="EMBL/GenBank/DDBJ databases">
        <title>The mesophilic/psychrophilic dichotomy of Aeromonas salmonicida.</title>
        <authorList>
            <person name="Vincent A.T."/>
            <person name="Trudel M.V."/>
            <person name="Freschi L."/>
            <person name="Nagar V."/>
            <person name="Levesque R.C."/>
            <person name="Charette S.J."/>
        </authorList>
    </citation>
    <scope>NUCLEOTIDE SEQUENCE</scope>
    <source>
        <strain evidence="1">Y47</strain>
        <plasmid evidence="1">pY47-1</plasmid>
    </source>
</reference>
<keyword evidence="1" id="KW-0614">Plasmid</keyword>
<proteinExistence type="predicted"/>
<dbReference type="AlphaFoldDB" id="A0A0S1GNE2"/>
<dbReference type="EMBL" id="KT334396">
    <property type="protein sequence ID" value="ALK43971.1"/>
    <property type="molecule type" value="Genomic_DNA"/>
</dbReference>
<accession>A0A0S1GNE2</accession>
<evidence type="ECO:0000313" key="1">
    <source>
        <dbReference type="EMBL" id="ALK43971.1"/>
    </source>
</evidence>
<sequence>MHPNRVIVVLDGVFMKRMIPLAVLLALLNGCASHQDDVQNNVKPVADAEPTVITVSSDDYKLVWSGTDAVIKWNNGTSKRCHLFDVRRGVDYAAVPYVGTTFKCDNGKSVGLRQIEGSDYAEMLFLDEKGGLVIRERVWVYKN</sequence>
<protein>
    <submittedName>
        <fullName evidence="1">Uncharacterized protein</fullName>
    </submittedName>
</protein>
<dbReference type="RefSeq" id="WP_172686255.1">
    <property type="nucleotide sequence ID" value="NZ_KT334396.1"/>
</dbReference>
<name>A0A0S1GNE2_AERSA</name>
<geneLocation type="plasmid" evidence="1">
    <name>pY47-1</name>
</geneLocation>
<organism evidence="1">
    <name type="scientific">Aeromonas salmonicida</name>
    <dbReference type="NCBI Taxonomy" id="645"/>
    <lineage>
        <taxon>Bacteria</taxon>
        <taxon>Pseudomonadati</taxon>
        <taxon>Pseudomonadota</taxon>
        <taxon>Gammaproteobacteria</taxon>
        <taxon>Aeromonadales</taxon>
        <taxon>Aeromonadaceae</taxon>
        <taxon>Aeromonas</taxon>
    </lineage>
</organism>